<keyword evidence="1" id="KW-0677">Repeat</keyword>
<accession>A0A9P5TND0</accession>
<evidence type="ECO:0000256" key="1">
    <source>
        <dbReference type="ARBA" id="ARBA00022737"/>
    </source>
</evidence>
<dbReference type="PROSITE" id="PS50005">
    <property type="entry name" value="TPR"/>
    <property type="match status" value="1"/>
</dbReference>
<dbReference type="PANTHER" id="PTHR12760">
    <property type="entry name" value="TETRATRICOPEPTIDE REPEAT PROTEIN"/>
    <property type="match status" value="1"/>
</dbReference>
<sequence>MSLQSALQKLASYRKNNTRASQEIFKEGLIVLKSGGVSKLGDEGWAFLEQLTLSAIDIGRLDIADQCLKQLSEKFPGSPRVDVLTGVRMEATESPSTVLSFYDELLRVNPSNAAIWKRRISVLRRVGKIDKAVEELNEYLDTFYTDVEGWLELADIHSSCNQYHSALQALSHALLLTPQNPFTFLQFAETAYTSGDVPLALKMFLVVIDMNESEDEDTIPLGISVRAWWGTKLCSRQLVSSPSTYTSDSNTPVPKNIKLIDELATERVLTAYSGEQGIQARGLVSKWMSAGR</sequence>
<dbReference type="InterPro" id="IPR055217">
    <property type="entry name" value="TPR_EMC2"/>
</dbReference>
<reference evidence="6" key="1">
    <citation type="submission" date="2020-11" db="EMBL/GenBank/DDBJ databases">
        <authorList>
            <consortium name="DOE Joint Genome Institute"/>
            <person name="Ahrendt S."/>
            <person name="Riley R."/>
            <person name="Andreopoulos W."/>
            <person name="LaButti K."/>
            <person name="Pangilinan J."/>
            <person name="Ruiz-duenas F.J."/>
            <person name="Barrasa J.M."/>
            <person name="Sanchez-Garcia M."/>
            <person name="Camarero S."/>
            <person name="Miyauchi S."/>
            <person name="Serrano A."/>
            <person name="Linde D."/>
            <person name="Babiker R."/>
            <person name="Drula E."/>
            <person name="Ayuso-Fernandez I."/>
            <person name="Pacheco R."/>
            <person name="Padilla G."/>
            <person name="Ferreira P."/>
            <person name="Barriuso J."/>
            <person name="Kellner H."/>
            <person name="Castanera R."/>
            <person name="Alfaro M."/>
            <person name="Ramirez L."/>
            <person name="Pisabarro A.G."/>
            <person name="Kuo A."/>
            <person name="Tritt A."/>
            <person name="Lipzen A."/>
            <person name="He G."/>
            <person name="Yan M."/>
            <person name="Ng V."/>
            <person name="Cullen D."/>
            <person name="Martin F."/>
            <person name="Rosso M.-N."/>
            <person name="Henrissat B."/>
            <person name="Hibbett D."/>
            <person name="Martinez A.T."/>
            <person name="Grigoriev I.V."/>
        </authorList>
    </citation>
    <scope>NUCLEOTIDE SEQUENCE</scope>
    <source>
        <strain evidence="6">AH 44721</strain>
    </source>
</reference>
<organism evidence="6 7">
    <name type="scientific">Gymnopilus junonius</name>
    <name type="common">Spectacular rustgill mushroom</name>
    <name type="synonym">Gymnopilus spectabilis subsp. junonius</name>
    <dbReference type="NCBI Taxonomy" id="109634"/>
    <lineage>
        <taxon>Eukaryota</taxon>
        <taxon>Fungi</taxon>
        <taxon>Dikarya</taxon>
        <taxon>Basidiomycota</taxon>
        <taxon>Agaricomycotina</taxon>
        <taxon>Agaricomycetes</taxon>
        <taxon>Agaricomycetidae</taxon>
        <taxon>Agaricales</taxon>
        <taxon>Agaricineae</taxon>
        <taxon>Hymenogastraceae</taxon>
        <taxon>Gymnopilus</taxon>
    </lineage>
</organism>
<feature type="repeat" description="TPR" evidence="3">
    <location>
        <begin position="147"/>
        <end position="180"/>
    </location>
</feature>
<evidence type="ECO:0000313" key="7">
    <source>
        <dbReference type="Proteomes" id="UP000724874"/>
    </source>
</evidence>
<comment type="function">
    <text evidence="4">Part of the endoplasmic reticulum membrane protein complex (EMC) that enables the energy-independent insertion into endoplasmic reticulum membranes of newly synthesized membrane proteins.</text>
</comment>
<dbReference type="Proteomes" id="UP000724874">
    <property type="component" value="Unassembled WGS sequence"/>
</dbReference>
<comment type="subunit">
    <text evidence="4">Component of the ER membrane protein complex (EMC).</text>
</comment>
<keyword evidence="4" id="KW-0472">Membrane</keyword>
<dbReference type="AlphaFoldDB" id="A0A9P5TND0"/>
<dbReference type="EMBL" id="JADNYJ010000035">
    <property type="protein sequence ID" value="KAF8902585.1"/>
    <property type="molecule type" value="Genomic_DNA"/>
</dbReference>
<name>A0A9P5TND0_GYMJU</name>
<dbReference type="SUPFAM" id="SSF48452">
    <property type="entry name" value="TPR-like"/>
    <property type="match status" value="1"/>
</dbReference>
<dbReference type="OrthoDB" id="124397at2759"/>
<evidence type="ECO:0000256" key="2">
    <source>
        <dbReference type="ARBA" id="ARBA00022803"/>
    </source>
</evidence>
<feature type="domain" description="EMC2 TPR-like" evidence="5">
    <location>
        <begin position="101"/>
        <end position="191"/>
    </location>
</feature>
<keyword evidence="4" id="KW-0256">Endoplasmic reticulum</keyword>
<evidence type="ECO:0000256" key="4">
    <source>
        <dbReference type="RuleBase" id="RU367091"/>
    </source>
</evidence>
<dbReference type="GO" id="GO:0072546">
    <property type="term" value="C:EMC complex"/>
    <property type="evidence" value="ECO:0007669"/>
    <property type="project" value="UniProtKB-UniRule"/>
</dbReference>
<protein>
    <recommendedName>
        <fullName evidence="4">ER membrane protein complex subunit 2</fullName>
    </recommendedName>
</protein>
<dbReference type="Gene3D" id="1.25.40.10">
    <property type="entry name" value="Tetratricopeptide repeat domain"/>
    <property type="match status" value="1"/>
</dbReference>
<gene>
    <name evidence="6" type="ORF">CPB84DRAFT_1775740</name>
</gene>
<keyword evidence="7" id="KW-1185">Reference proteome</keyword>
<proteinExistence type="inferred from homology"/>
<keyword evidence="2 3" id="KW-0802">TPR repeat</keyword>
<dbReference type="InterPro" id="IPR039856">
    <property type="entry name" value="EMC2-like"/>
</dbReference>
<dbReference type="InterPro" id="IPR019734">
    <property type="entry name" value="TPR_rpt"/>
</dbReference>
<comment type="subcellular location">
    <subcellularLocation>
        <location evidence="4">Endoplasmic reticulum membrane</location>
        <topology evidence="4">Peripheral membrane protein</topology>
        <orientation evidence="4">Cytoplasmic side</orientation>
    </subcellularLocation>
</comment>
<dbReference type="Pfam" id="PF22890">
    <property type="entry name" value="TPR_EMC2"/>
    <property type="match status" value="1"/>
</dbReference>
<evidence type="ECO:0000256" key="3">
    <source>
        <dbReference type="PROSITE-ProRule" id="PRU00339"/>
    </source>
</evidence>
<comment type="caution">
    <text evidence="6">The sequence shown here is derived from an EMBL/GenBank/DDBJ whole genome shotgun (WGS) entry which is preliminary data.</text>
</comment>
<evidence type="ECO:0000259" key="5">
    <source>
        <dbReference type="Pfam" id="PF22890"/>
    </source>
</evidence>
<comment type="similarity">
    <text evidence="4">Belongs to the EMC2 family.</text>
</comment>
<evidence type="ECO:0000313" key="6">
    <source>
        <dbReference type="EMBL" id="KAF8902585.1"/>
    </source>
</evidence>
<dbReference type="InterPro" id="IPR011990">
    <property type="entry name" value="TPR-like_helical_dom_sf"/>
</dbReference>